<sequence>MSANTSVNTQITDTVSQSNVKVIADAPAVAVANIYQAMAHAIGLSFENAVNAQNQQAVVSQAATTQGVIQIYSLDTATSAEGVKEMLGTSADRVQAASLGGVNTQIMDAIQQSLRAVVDSAGDVSFAVRSAAEAMQTTLNDISAANYRGALHTLQLAATATCLRLMLADPTQADAYAKVLEEVRSLA</sequence>
<dbReference type="AlphaFoldDB" id="K2IXC2"/>
<organism evidence="1 2">
    <name type="scientific">Gallaecimonas xiamenensis 3-C-1</name>
    <dbReference type="NCBI Taxonomy" id="745411"/>
    <lineage>
        <taxon>Bacteria</taxon>
        <taxon>Pseudomonadati</taxon>
        <taxon>Pseudomonadota</taxon>
        <taxon>Gammaproteobacteria</taxon>
        <taxon>Enterobacterales</taxon>
        <taxon>Gallaecimonadaceae</taxon>
        <taxon>Gallaecimonas</taxon>
    </lineage>
</organism>
<evidence type="ECO:0000313" key="2">
    <source>
        <dbReference type="Proteomes" id="UP000006755"/>
    </source>
</evidence>
<dbReference type="EMBL" id="AMRI01000040">
    <property type="protein sequence ID" value="EKE67528.1"/>
    <property type="molecule type" value="Genomic_DNA"/>
</dbReference>
<reference evidence="1 2" key="1">
    <citation type="journal article" date="2012" name="J. Bacteriol.">
        <title>Genome Sequence of Gallaecimonas xiamenensis Type Strain 3-C-1.</title>
        <authorList>
            <person name="Lai Q."/>
            <person name="Wang L."/>
            <person name="Wang W."/>
            <person name="Shao Z."/>
        </authorList>
    </citation>
    <scope>NUCLEOTIDE SEQUENCE [LARGE SCALE GENOMIC DNA]</scope>
    <source>
        <strain evidence="1 2">3-C-1</strain>
    </source>
</reference>
<keyword evidence="2" id="KW-1185">Reference proteome</keyword>
<comment type="caution">
    <text evidence="1">The sequence shown here is derived from an EMBL/GenBank/DDBJ whole genome shotgun (WGS) entry which is preliminary data.</text>
</comment>
<dbReference type="STRING" id="745411.B3C1_18487"/>
<dbReference type="RefSeq" id="WP_008486720.1">
    <property type="nucleotide sequence ID" value="NZ_AMRI01000040.1"/>
</dbReference>
<gene>
    <name evidence="1" type="ORF">B3C1_18487</name>
</gene>
<dbReference type="PATRIC" id="fig|745411.4.peg.3624"/>
<dbReference type="Proteomes" id="UP000006755">
    <property type="component" value="Unassembled WGS sequence"/>
</dbReference>
<protein>
    <submittedName>
        <fullName evidence="1">R body protein RebB-like protein</fullName>
    </submittedName>
</protein>
<dbReference type="eggNOG" id="ENOG50330YN">
    <property type="taxonomic scope" value="Bacteria"/>
</dbReference>
<dbReference type="Pfam" id="PF11747">
    <property type="entry name" value="RebB"/>
    <property type="match status" value="1"/>
</dbReference>
<proteinExistence type="predicted"/>
<accession>K2IXC2</accession>
<dbReference type="InterPro" id="IPR021070">
    <property type="entry name" value="Killing_trait_RebB"/>
</dbReference>
<dbReference type="OrthoDB" id="5900848at2"/>
<evidence type="ECO:0000313" key="1">
    <source>
        <dbReference type="EMBL" id="EKE67528.1"/>
    </source>
</evidence>
<name>K2IXC2_9GAMM</name>